<sequence length="678" mass="77175">MATKTRFCSTATAFTTKACERRPQPNQSWLPAPLDPQFDVQFGSEDDVPLKQVNELGEGFNTRVNEVECVDGQRVVVKKIAHRSKDAINDRVYREVAVLKKLSHYHVVRIIGTYISDRRFGIILKPVASVSLEHYLENPQSLGPSDQAPLPHAVELPETLLPRIMGCLANGLRYIHESEVRHKDIKPSNIVLDGTRVLYTDFGIAHAFQGSSKTFGSYQKVTRRASISFRYAPPECAANEERTRSGDIFSLACVMTEIYAVSKGKPRNHCFPASVGLENEIIDVPYHQYIPEILTALERMVKKMRRDDVQVVSLLRRMFKREQANRPTADAVWKRLTTCTAHPSEDTIYYCGPCCMPLVRSDPLLNIHPDFELSDSLYTAPCRSTNAELYQKDPEFRFEHPVDAILPLEWKRNIRHDANSLLDTIRCASQDYLVARKQTVAVADANKTNDKVLATLRHEARILCKLEKHKRHRHIVKFVGTYSQASTYTLLVEPSAEYDMRTYLQLFEMVQGGGDSAFHEHATSDSTRKHIAQSFGCLVNAVEFLHALGLTHNDIRPENILMDKGRWYLSKFEHAANYQRGERGPIIESFEAGQPLTLYRPPEWDPDKPGRPPGDIFSLGCTFLDVHTVLMGKRLHDFGHYRAPLIQNSSFRDNLDKCASWLQLLEADAPSDRDFMRH</sequence>
<keyword evidence="11" id="KW-0808">Transferase</keyword>
<dbReference type="Gene3D" id="1.10.510.10">
    <property type="entry name" value="Transferase(Phosphotransferase) domain 1"/>
    <property type="match status" value="2"/>
</dbReference>
<dbReference type="GO" id="GO:0007165">
    <property type="term" value="P:signal transduction"/>
    <property type="evidence" value="ECO:0007669"/>
    <property type="project" value="TreeGrafter"/>
</dbReference>
<evidence type="ECO:0000256" key="2">
    <source>
        <dbReference type="ARBA" id="ARBA00011534"/>
    </source>
</evidence>
<protein>
    <recommendedName>
        <fullName evidence="5">EKC/KEOPS complex subunit BUD32</fullName>
        <ecNumber evidence="3">2.7.11.1</ecNumber>
    </recommendedName>
    <alternativeName>
        <fullName evidence="6 7">Atypical Serine/threonine protein kinase BUD32</fullName>
    </alternativeName>
    <alternativeName>
        <fullName evidence="4">EKC/KEOPS complex subunit bud32</fullName>
    </alternativeName>
</protein>
<proteinExistence type="predicted"/>
<evidence type="ECO:0000256" key="7">
    <source>
        <dbReference type="ARBA" id="ARBA00033194"/>
    </source>
</evidence>
<dbReference type="SMART" id="SM00220">
    <property type="entry name" value="S_TKc"/>
    <property type="match status" value="1"/>
</dbReference>
<dbReference type="PANTHER" id="PTHR48011">
    <property type="entry name" value="CCR4-NOT TRANSCRIPTIONAL COMPLEX SUBUNIT CAF120-RELATED"/>
    <property type="match status" value="1"/>
</dbReference>
<dbReference type="Proteomes" id="UP000235786">
    <property type="component" value="Unassembled WGS sequence"/>
</dbReference>
<name>A0A2J6QXJ3_HYAVF</name>
<dbReference type="InterPro" id="IPR011009">
    <property type="entry name" value="Kinase-like_dom_sf"/>
</dbReference>
<dbReference type="EMBL" id="KZ613964">
    <property type="protein sequence ID" value="PMD30988.1"/>
    <property type="molecule type" value="Genomic_DNA"/>
</dbReference>
<dbReference type="SUPFAM" id="SSF56112">
    <property type="entry name" value="Protein kinase-like (PK-like)"/>
    <property type="match status" value="2"/>
</dbReference>
<evidence type="ECO:0000256" key="8">
    <source>
        <dbReference type="ARBA" id="ARBA00047899"/>
    </source>
</evidence>
<evidence type="ECO:0000259" key="10">
    <source>
        <dbReference type="PROSITE" id="PS50011"/>
    </source>
</evidence>
<dbReference type="InterPro" id="IPR008266">
    <property type="entry name" value="Tyr_kinase_AS"/>
</dbReference>
<evidence type="ECO:0000256" key="5">
    <source>
        <dbReference type="ARBA" id="ARBA00019973"/>
    </source>
</evidence>
<comment type="catalytic activity">
    <reaction evidence="8">
        <text>L-threonyl-[protein] + ATP = O-phospho-L-threonyl-[protein] + ADP + H(+)</text>
        <dbReference type="Rhea" id="RHEA:46608"/>
        <dbReference type="Rhea" id="RHEA-COMP:11060"/>
        <dbReference type="Rhea" id="RHEA-COMP:11605"/>
        <dbReference type="ChEBI" id="CHEBI:15378"/>
        <dbReference type="ChEBI" id="CHEBI:30013"/>
        <dbReference type="ChEBI" id="CHEBI:30616"/>
        <dbReference type="ChEBI" id="CHEBI:61977"/>
        <dbReference type="ChEBI" id="CHEBI:456216"/>
        <dbReference type="EC" id="2.7.11.1"/>
    </reaction>
</comment>
<comment type="catalytic activity">
    <reaction evidence="9">
        <text>L-seryl-[protein] + ATP = O-phospho-L-seryl-[protein] + ADP + H(+)</text>
        <dbReference type="Rhea" id="RHEA:17989"/>
        <dbReference type="Rhea" id="RHEA-COMP:9863"/>
        <dbReference type="Rhea" id="RHEA-COMP:11604"/>
        <dbReference type="ChEBI" id="CHEBI:15378"/>
        <dbReference type="ChEBI" id="CHEBI:29999"/>
        <dbReference type="ChEBI" id="CHEBI:30616"/>
        <dbReference type="ChEBI" id="CHEBI:83421"/>
        <dbReference type="ChEBI" id="CHEBI:456216"/>
        <dbReference type="EC" id="2.7.11.1"/>
    </reaction>
</comment>
<evidence type="ECO:0000256" key="1">
    <source>
        <dbReference type="ARBA" id="ARBA00003747"/>
    </source>
</evidence>
<dbReference type="PROSITE" id="PS50011">
    <property type="entry name" value="PROTEIN_KINASE_DOM"/>
    <property type="match status" value="2"/>
</dbReference>
<evidence type="ECO:0000256" key="3">
    <source>
        <dbReference type="ARBA" id="ARBA00012513"/>
    </source>
</evidence>
<dbReference type="PROSITE" id="PS00108">
    <property type="entry name" value="PROTEIN_KINASE_ST"/>
    <property type="match status" value="1"/>
</dbReference>
<dbReference type="GO" id="GO:0005524">
    <property type="term" value="F:ATP binding"/>
    <property type="evidence" value="ECO:0007669"/>
    <property type="project" value="InterPro"/>
</dbReference>
<comment type="subunit">
    <text evidence="2">Component of the EKC/KEOPS complex composed of at least BUD32, CGI121, GON7, KAE1 and PCC1; the whole complex dimerizes.</text>
</comment>
<evidence type="ECO:0000256" key="6">
    <source>
        <dbReference type="ARBA" id="ARBA00030980"/>
    </source>
</evidence>
<evidence type="ECO:0000256" key="9">
    <source>
        <dbReference type="ARBA" id="ARBA00048679"/>
    </source>
</evidence>
<keyword evidence="12" id="KW-1185">Reference proteome</keyword>
<feature type="domain" description="Protein kinase" evidence="10">
    <location>
        <begin position="410"/>
        <end position="678"/>
    </location>
</feature>
<evidence type="ECO:0000256" key="4">
    <source>
        <dbReference type="ARBA" id="ARBA00013948"/>
    </source>
</evidence>
<feature type="domain" description="Protein kinase" evidence="10">
    <location>
        <begin position="50"/>
        <end position="345"/>
    </location>
</feature>
<dbReference type="PANTHER" id="PTHR48011:SF84">
    <property type="entry name" value="KINASE, PUTATIVE-RELATED"/>
    <property type="match status" value="1"/>
</dbReference>
<accession>A0A2J6QXJ3</accession>
<evidence type="ECO:0000313" key="12">
    <source>
        <dbReference type="Proteomes" id="UP000235786"/>
    </source>
</evidence>
<dbReference type="PROSITE" id="PS00109">
    <property type="entry name" value="PROTEIN_KINASE_TYR"/>
    <property type="match status" value="1"/>
</dbReference>
<dbReference type="STRING" id="1149755.A0A2J6QXJ3"/>
<evidence type="ECO:0000313" key="11">
    <source>
        <dbReference type="EMBL" id="PMD30988.1"/>
    </source>
</evidence>
<dbReference type="InterPro" id="IPR052751">
    <property type="entry name" value="Plant_MAPKKK"/>
</dbReference>
<dbReference type="CDD" id="cd00180">
    <property type="entry name" value="PKc"/>
    <property type="match status" value="1"/>
</dbReference>
<keyword evidence="11" id="KW-0418">Kinase</keyword>
<dbReference type="AlphaFoldDB" id="A0A2J6QXJ3"/>
<dbReference type="EC" id="2.7.11.1" evidence="3"/>
<reference evidence="11 12" key="1">
    <citation type="submission" date="2016-04" db="EMBL/GenBank/DDBJ databases">
        <title>A degradative enzymes factory behind the ericoid mycorrhizal symbiosis.</title>
        <authorList>
            <consortium name="DOE Joint Genome Institute"/>
            <person name="Martino E."/>
            <person name="Morin E."/>
            <person name="Grelet G."/>
            <person name="Kuo A."/>
            <person name="Kohler A."/>
            <person name="Daghino S."/>
            <person name="Barry K."/>
            <person name="Choi C."/>
            <person name="Cichocki N."/>
            <person name="Clum A."/>
            <person name="Copeland A."/>
            <person name="Hainaut M."/>
            <person name="Haridas S."/>
            <person name="Labutti K."/>
            <person name="Lindquist E."/>
            <person name="Lipzen A."/>
            <person name="Khouja H.-R."/>
            <person name="Murat C."/>
            <person name="Ohm R."/>
            <person name="Olson A."/>
            <person name="Spatafora J."/>
            <person name="Veneault-Fourrey C."/>
            <person name="Henrissat B."/>
            <person name="Grigoriev I."/>
            <person name="Martin F."/>
            <person name="Perotto S."/>
        </authorList>
    </citation>
    <scope>NUCLEOTIDE SEQUENCE [LARGE SCALE GENOMIC DNA]</scope>
    <source>
        <strain evidence="11 12">F</strain>
    </source>
</reference>
<dbReference type="InterPro" id="IPR008271">
    <property type="entry name" value="Ser/Thr_kinase_AS"/>
</dbReference>
<comment type="function">
    <text evidence="1">Component of the EKC/KEOPS complex that is required for the formation of a threonylcarbamoyl group on adenosine at position 37 (t(6)A37) in tRNAs that read codons beginning with adenine. The complex is probably involved in the transfer of the threonylcarbamoyl moiety of threonylcarbamoyl-AMP (TC-AMP) to the N6 group of A37. BUD32 has ATPase activity in the context of the EKC/KEOPS complex and likely plays a supporting role to the catalytic subunit KAE1. The EKC/KEOPS complex also promotes both telomere uncapping and telomere elongation. The complex is required for efficient recruitment of transcriptional coactivators.</text>
</comment>
<dbReference type="Pfam" id="PF00069">
    <property type="entry name" value="Pkinase"/>
    <property type="match status" value="2"/>
</dbReference>
<organism evidence="11 12">
    <name type="scientific">Hyaloscypha variabilis (strain UAMH 11265 / GT02V1 / F)</name>
    <name type="common">Meliniomyces variabilis</name>
    <dbReference type="NCBI Taxonomy" id="1149755"/>
    <lineage>
        <taxon>Eukaryota</taxon>
        <taxon>Fungi</taxon>
        <taxon>Dikarya</taxon>
        <taxon>Ascomycota</taxon>
        <taxon>Pezizomycotina</taxon>
        <taxon>Leotiomycetes</taxon>
        <taxon>Helotiales</taxon>
        <taxon>Hyaloscyphaceae</taxon>
        <taxon>Hyaloscypha</taxon>
        <taxon>Hyaloscypha variabilis</taxon>
    </lineage>
</organism>
<dbReference type="OrthoDB" id="4062651at2759"/>
<dbReference type="InterPro" id="IPR000719">
    <property type="entry name" value="Prot_kinase_dom"/>
</dbReference>
<dbReference type="GO" id="GO:0004674">
    <property type="term" value="F:protein serine/threonine kinase activity"/>
    <property type="evidence" value="ECO:0007669"/>
    <property type="project" value="UniProtKB-EC"/>
</dbReference>
<gene>
    <name evidence="11" type="ORF">L207DRAFT_501920</name>
</gene>